<dbReference type="PROSITE" id="PS01047">
    <property type="entry name" value="HMA_1"/>
    <property type="match status" value="1"/>
</dbReference>
<comment type="caution">
    <text evidence="22">The sequence shown here is derived from an EMBL/GenBank/DDBJ whole genome shotgun (WGS) entry which is preliminary data.</text>
</comment>
<feature type="transmembrane region" description="Helical" evidence="20">
    <location>
        <begin position="913"/>
        <end position="931"/>
    </location>
</feature>
<keyword evidence="10" id="KW-0187">Copper transport</keyword>
<dbReference type="Proteomes" id="UP000178490">
    <property type="component" value="Unassembled WGS sequence"/>
</dbReference>
<evidence type="ECO:0000256" key="9">
    <source>
        <dbReference type="ARBA" id="ARBA00022741"/>
    </source>
</evidence>
<keyword evidence="12" id="KW-0460">Magnesium</keyword>
<name>A0A1F6NYG7_9BACT</name>
<dbReference type="FunFam" id="2.70.150.10:FF:000020">
    <property type="entry name" value="Copper-exporting P-type ATPase A"/>
    <property type="match status" value="1"/>
</dbReference>
<dbReference type="GO" id="GO:0016887">
    <property type="term" value="F:ATP hydrolysis activity"/>
    <property type="evidence" value="ECO:0007669"/>
    <property type="project" value="InterPro"/>
</dbReference>
<keyword evidence="5 20" id="KW-1003">Cell membrane</keyword>
<feature type="transmembrane region" description="Helical" evidence="20">
    <location>
        <begin position="943"/>
        <end position="963"/>
    </location>
</feature>
<dbReference type="InterPro" id="IPR059000">
    <property type="entry name" value="ATPase_P-type_domA"/>
</dbReference>
<dbReference type="NCBIfam" id="TIGR01511">
    <property type="entry name" value="ATPase-IB1_Cu"/>
    <property type="match status" value="1"/>
</dbReference>
<feature type="transmembrane region" description="Helical" evidence="20">
    <location>
        <begin position="540"/>
        <end position="562"/>
    </location>
</feature>
<dbReference type="EMBL" id="MFRC01000057">
    <property type="protein sequence ID" value="OGH88931.1"/>
    <property type="molecule type" value="Genomic_DNA"/>
</dbReference>
<evidence type="ECO:0000256" key="16">
    <source>
        <dbReference type="ARBA" id="ARBA00023065"/>
    </source>
</evidence>
<evidence type="ECO:0000256" key="15">
    <source>
        <dbReference type="ARBA" id="ARBA00023008"/>
    </source>
</evidence>
<evidence type="ECO:0000256" key="8">
    <source>
        <dbReference type="ARBA" id="ARBA00022723"/>
    </source>
</evidence>
<comment type="catalytic activity">
    <reaction evidence="19">
        <text>Cu(+)(in) + ATP + H2O = Cu(+)(out) + ADP + phosphate + H(+)</text>
        <dbReference type="Rhea" id="RHEA:25792"/>
        <dbReference type="ChEBI" id="CHEBI:15377"/>
        <dbReference type="ChEBI" id="CHEBI:15378"/>
        <dbReference type="ChEBI" id="CHEBI:30616"/>
        <dbReference type="ChEBI" id="CHEBI:43474"/>
        <dbReference type="ChEBI" id="CHEBI:49552"/>
        <dbReference type="ChEBI" id="CHEBI:456216"/>
        <dbReference type="EC" id="7.2.2.8"/>
    </reaction>
</comment>
<feature type="transmembrane region" description="Helical" evidence="20">
    <location>
        <begin position="388"/>
        <end position="406"/>
    </location>
</feature>
<dbReference type="SUPFAM" id="SSF55008">
    <property type="entry name" value="HMA, heavy metal-associated domain"/>
    <property type="match status" value="2"/>
</dbReference>
<dbReference type="FunFam" id="3.40.50.1000:FF:000144">
    <property type="entry name" value="copper-transporting ATPase 1 isoform X2"/>
    <property type="match status" value="1"/>
</dbReference>
<feature type="domain" description="HMA" evidence="21">
    <location>
        <begin position="193"/>
        <end position="259"/>
    </location>
</feature>
<dbReference type="InterPro" id="IPR027256">
    <property type="entry name" value="P-typ_ATPase_IB"/>
</dbReference>
<gene>
    <name evidence="22" type="ORF">A2537_02065</name>
</gene>
<dbReference type="PROSITE" id="PS50846">
    <property type="entry name" value="HMA_2"/>
    <property type="match status" value="2"/>
</dbReference>
<dbReference type="PRINTS" id="PR00943">
    <property type="entry name" value="CUATPASE"/>
</dbReference>
<keyword evidence="6" id="KW-0597">Phosphoprotein</keyword>
<dbReference type="InterPro" id="IPR036163">
    <property type="entry name" value="HMA_dom_sf"/>
</dbReference>
<dbReference type="AlphaFoldDB" id="A0A1F6NYG7"/>
<dbReference type="Gene3D" id="2.70.150.10">
    <property type="entry name" value="Calcium-transporting ATPase, cytoplasmic transduction domain A"/>
    <property type="match status" value="1"/>
</dbReference>
<evidence type="ECO:0000256" key="4">
    <source>
        <dbReference type="ARBA" id="ARBA00022448"/>
    </source>
</evidence>
<dbReference type="SFLD" id="SFLDG00002">
    <property type="entry name" value="C1.7:_P-type_atpase_like"/>
    <property type="match status" value="1"/>
</dbReference>
<dbReference type="InterPro" id="IPR036412">
    <property type="entry name" value="HAD-like_sf"/>
</dbReference>
<dbReference type="InterPro" id="IPR023298">
    <property type="entry name" value="ATPase_P-typ_TM_dom_sf"/>
</dbReference>
<evidence type="ECO:0000256" key="5">
    <source>
        <dbReference type="ARBA" id="ARBA00022475"/>
    </source>
</evidence>
<dbReference type="GO" id="GO:0055070">
    <property type="term" value="P:copper ion homeostasis"/>
    <property type="evidence" value="ECO:0007669"/>
    <property type="project" value="TreeGrafter"/>
</dbReference>
<evidence type="ECO:0000256" key="3">
    <source>
        <dbReference type="ARBA" id="ARBA00012517"/>
    </source>
</evidence>
<evidence type="ECO:0000313" key="23">
    <source>
        <dbReference type="Proteomes" id="UP000178490"/>
    </source>
</evidence>
<dbReference type="InterPro" id="IPR008250">
    <property type="entry name" value="ATPase_P-typ_transduc_dom_A_sf"/>
</dbReference>
<keyword evidence="16" id="KW-0406">Ion transport</keyword>
<keyword evidence="17 20" id="KW-0472">Membrane</keyword>
<dbReference type="Pfam" id="PF00122">
    <property type="entry name" value="E1-E2_ATPase"/>
    <property type="match status" value="1"/>
</dbReference>
<dbReference type="InterPro" id="IPR001757">
    <property type="entry name" value="P_typ_ATPase"/>
</dbReference>
<evidence type="ECO:0000259" key="21">
    <source>
        <dbReference type="PROSITE" id="PS50846"/>
    </source>
</evidence>
<reference evidence="22 23" key="1">
    <citation type="journal article" date="2016" name="Nat. Commun.">
        <title>Thousands of microbial genomes shed light on interconnected biogeochemical processes in an aquifer system.</title>
        <authorList>
            <person name="Anantharaman K."/>
            <person name="Brown C.T."/>
            <person name="Hug L.A."/>
            <person name="Sharon I."/>
            <person name="Castelle C.J."/>
            <person name="Probst A.J."/>
            <person name="Thomas B.C."/>
            <person name="Singh A."/>
            <person name="Wilkins M.J."/>
            <person name="Karaoz U."/>
            <person name="Brodie E.L."/>
            <person name="Williams K.H."/>
            <person name="Hubbard S.S."/>
            <person name="Banfield J.F."/>
        </authorList>
    </citation>
    <scope>NUCLEOTIDE SEQUENCE [LARGE SCALE GENOMIC DNA]</scope>
</reference>
<accession>A0A1F6NYG7</accession>
<evidence type="ECO:0000256" key="14">
    <source>
        <dbReference type="ARBA" id="ARBA00022989"/>
    </source>
</evidence>
<dbReference type="PROSITE" id="PS01229">
    <property type="entry name" value="COF_2"/>
    <property type="match status" value="1"/>
</dbReference>
<dbReference type="Pfam" id="PF00403">
    <property type="entry name" value="HMA"/>
    <property type="match status" value="2"/>
</dbReference>
<proteinExistence type="inferred from homology"/>
<feature type="domain" description="HMA" evidence="21">
    <location>
        <begin position="3"/>
        <end position="68"/>
    </location>
</feature>
<dbReference type="SFLD" id="SFLDF00027">
    <property type="entry name" value="p-type_atpase"/>
    <property type="match status" value="1"/>
</dbReference>
<dbReference type="InterPro" id="IPR023299">
    <property type="entry name" value="ATPase_P-typ_cyto_dom_N"/>
</dbReference>
<evidence type="ECO:0000256" key="7">
    <source>
        <dbReference type="ARBA" id="ARBA00022692"/>
    </source>
</evidence>
<dbReference type="Gene3D" id="3.40.50.1000">
    <property type="entry name" value="HAD superfamily/HAD-like"/>
    <property type="match status" value="1"/>
</dbReference>
<dbReference type="SFLD" id="SFLDS00003">
    <property type="entry name" value="Haloacid_Dehalogenase"/>
    <property type="match status" value="1"/>
</dbReference>
<dbReference type="PROSITE" id="PS00154">
    <property type="entry name" value="ATPASE_E1_E2"/>
    <property type="match status" value="1"/>
</dbReference>
<dbReference type="NCBIfam" id="TIGR01494">
    <property type="entry name" value="ATPase_P-type"/>
    <property type="match status" value="1"/>
</dbReference>
<dbReference type="GO" id="GO:0005886">
    <property type="term" value="C:plasma membrane"/>
    <property type="evidence" value="ECO:0007669"/>
    <property type="project" value="UniProtKB-SubCell"/>
</dbReference>
<dbReference type="GO" id="GO:0005524">
    <property type="term" value="F:ATP binding"/>
    <property type="evidence" value="ECO:0007669"/>
    <property type="project" value="UniProtKB-UniRule"/>
</dbReference>
<evidence type="ECO:0000256" key="18">
    <source>
        <dbReference type="ARBA" id="ARBA00033239"/>
    </source>
</evidence>
<feature type="transmembrane region" description="Helical" evidence="20">
    <location>
        <begin position="346"/>
        <end position="368"/>
    </location>
</feature>
<dbReference type="CDD" id="cd02094">
    <property type="entry name" value="P-type_ATPase_Cu-like"/>
    <property type="match status" value="1"/>
</dbReference>
<dbReference type="PANTHER" id="PTHR43520">
    <property type="entry name" value="ATP7, ISOFORM B"/>
    <property type="match status" value="1"/>
</dbReference>
<dbReference type="InterPro" id="IPR044492">
    <property type="entry name" value="P_typ_ATPase_HD_dom"/>
</dbReference>
<feature type="transmembrane region" description="Helical" evidence="20">
    <location>
        <begin position="283"/>
        <end position="305"/>
    </location>
</feature>
<dbReference type="EC" id="7.2.2.8" evidence="3"/>
<dbReference type="PRINTS" id="PR00119">
    <property type="entry name" value="CATATPASE"/>
</dbReference>
<keyword evidence="7 20" id="KW-0812">Transmembrane</keyword>
<feature type="transmembrane region" description="Helical" evidence="20">
    <location>
        <begin position="884"/>
        <end position="907"/>
    </location>
</feature>
<dbReference type="PANTHER" id="PTHR43520:SF8">
    <property type="entry name" value="P-TYPE CU(+) TRANSPORTER"/>
    <property type="match status" value="1"/>
</dbReference>
<dbReference type="InterPro" id="IPR017969">
    <property type="entry name" value="Heavy-metal-associated_CS"/>
</dbReference>
<comment type="similarity">
    <text evidence="2 20">Belongs to the cation transport ATPase (P-type) (TC 3.A.3) family. Type IB subfamily.</text>
</comment>
<dbReference type="GO" id="GO:0043682">
    <property type="term" value="F:P-type divalent copper transporter activity"/>
    <property type="evidence" value="ECO:0007669"/>
    <property type="project" value="TreeGrafter"/>
</dbReference>
<dbReference type="SUPFAM" id="SSF81665">
    <property type="entry name" value="Calcium ATPase, transmembrane domain M"/>
    <property type="match status" value="1"/>
</dbReference>
<dbReference type="Gene3D" id="3.40.1110.10">
    <property type="entry name" value="Calcium-transporting ATPase, cytoplasmic domain N"/>
    <property type="match status" value="1"/>
</dbReference>
<keyword evidence="15" id="KW-0186">Copper</keyword>
<keyword evidence="11 20" id="KW-0067">ATP-binding</keyword>
<dbReference type="GO" id="GO:0140581">
    <property type="term" value="F:P-type monovalent copper transporter activity"/>
    <property type="evidence" value="ECO:0007669"/>
    <property type="project" value="UniProtKB-EC"/>
</dbReference>
<evidence type="ECO:0000256" key="11">
    <source>
        <dbReference type="ARBA" id="ARBA00022840"/>
    </source>
</evidence>
<dbReference type="SUPFAM" id="SSF56784">
    <property type="entry name" value="HAD-like"/>
    <property type="match status" value="1"/>
</dbReference>
<evidence type="ECO:0000256" key="13">
    <source>
        <dbReference type="ARBA" id="ARBA00022967"/>
    </source>
</evidence>
<feature type="transmembrane region" description="Helical" evidence="20">
    <location>
        <begin position="568"/>
        <end position="590"/>
    </location>
</feature>
<evidence type="ECO:0000313" key="22">
    <source>
        <dbReference type="EMBL" id="OGH88931.1"/>
    </source>
</evidence>
<keyword evidence="9 20" id="KW-0547">Nucleotide-binding</keyword>
<dbReference type="SUPFAM" id="SSF81653">
    <property type="entry name" value="Calcium ATPase, transduction domain A"/>
    <property type="match status" value="1"/>
</dbReference>
<dbReference type="InterPro" id="IPR018303">
    <property type="entry name" value="ATPase_P-typ_P_site"/>
</dbReference>
<dbReference type="CDD" id="cd00371">
    <property type="entry name" value="HMA"/>
    <property type="match status" value="2"/>
</dbReference>
<evidence type="ECO:0000256" key="20">
    <source>
        <dbReference type="RuleBase" id="RU362081"/>
    </source>
</evidence>
<protein>
    <recommendedName>
        <fullName evidence="3">P-type Cu(+) transporter</fullName>
        <ecNumber evidence="3">7.2.2.8</ecNumber>
    </recommendedName>
    <alternativeName>
        <fullName evidence="18">Cu(+)-exporting ATPase</fullName>
    </alternativeName>
</protein>
<evidence type="ECO:0000256" key="12">
    <source>
        <dbReference type="ARBA" id="ARBA00022842"/>
    </source>
</evidence>
<evidence type="ECO:0000256" key="1">
    <source>
        <dbReference type="ARBA" id="ARBA00004651"/>
    </source>
</evidence>
<organism evidence="22 23">
    <name type="scientific">Candidatus Magasanikbacteria bacterium RIFOXYD2_FULL_36_9</name>
    <dbReference type="NCBI Taxonomy" id="1798707"/>
    <lineage>
        <taxon>Bacteria</taxon>
        <taxon>Candidatus Magasanikiibacteriota</taxon>
    </lineage>
</organism>
<dbReference type="Pfam" id="PF00702">
    <property type="entry name" value="Hydrolase"/>
    <property type="match status" value="1"/>
</dbReference>
<evidence type="ECO:0000256" key="10">
    <source>
        <dbReference type="ARBA" id="ARBA00022796"/>
    </source>
</evidence>
<sequence length="1099" mass="118910">MSKKIHLKISGMHCGSCEKIIDAELIGVPGIISSKIDAQAGAGVVETEDSVAESAVVAAIKVAGYDAEIERVEKSEVVEAPVVFEKKIVDSQAPFKVKLESTTVADGKISTNNGEPNFTGKITQSKKGEFEIPQGRNDLEKIVQNLFDASKVGQLFSMLTGETNQIQSSPVDHSLHNMSAATLIASKSKNGDESVNLSLGGMHCASCALLIEKSLKKVSGVKQANVNYAAEKARIIFDGNQANLENLIKAVKDAGYSAQLASADPEIDRKKKAQEIKSLQKKFWFSFAFSVPMLYFMMFDFLAFWPGKAMVPFIGIISLILTIPVQFVIGAGFYKGLWSGLKMKMFNMDSLIAIGTSTAFFYSLWQLINYIVVNKSIIGLNGEKIPELYFETAAFLITFVVLGKWLEARAKGGTSEAIKKLMGMQPKTARVIRNGVEKDLSLDEVIVGDVVVVRPGEKIPVDGEIVKGSSSVDESMLTGESIPAEKNVGDKVVGATINKHGSFEFKVTKVGQETALSQIIKLIEDAQGSKAPIQNLADNISGWFVPAVLIVAALTFVVWFFFLGAGLTFSLMAFTSVIVIACPCALGLATPTAIMVGTGKGAEYGVLIKGGEPLEAACKVKVIVFDKTGTLTKGEPEVTDTVPMGVYDEEVVIAVAAGLEKTSEHPLAEAIIKYAQEESISFDSATNFKAIPGHGVEGTINGKKYYFGNRKLMTDVAKLSIENVERKMRKLEDGGKTAMILANETEVMGLIAVADTIKDSSLEAVQQLQKRGLQVYMITGDNRRTAEAIAKQAGIKNVLAEVLPQDKANEIKKLQDQGLRVAMVGDGINDAPALAQADVGIAMGSGTDVAMETGGIVIIKNDLRDVLTAIDLSKETMSKIKQNMFFALLYNVIGIPIAARIFVTFGLVLKPELAGLAMAFSSISVVTNSLLLKNFRPRKRNWFSMFAPFVMVLIFTFIFLQFGKLSSGMNDNRVVYPISIHESIISNGLKRLDLLSKVIVLDDKGSLKSFYQVNSTDTKLQTIYSMDFAPQIIKGAEYQKVYVGADEAEMMIENGLFKNVGDTIDGFFGVNAVIAGILSKQSNALDNLHFISPNFTPKM</sequence>
<dbReference type="InterPro" id="IPR006121">
    <property type="entry name" value="HMA_dom"/>
</dbReference>
<dbReference type="GO" id="GO:0005507">
    <property type="term" value="F:copper ion binding"/>
    <property type="evidence" value="ECO:0007669"/>
    <property type="project" value="TreeGrafter"/>
</dbReference>
<dbReference type="NCBIfam" id="TIGR01525">
    <property type="entry name" value="ATPase-IB_hvy"/>
    <property type="match status" value="1"/>
</dbReference>
<evidence type="ECO:0000256" key="2">
    <source>
        <dbReference type="ARBA" id="ARBA00006024"/>
    </source>
</evidence>
<evidence type="ECO:0000256" key="6">
    <source>
        <dbReference type="ARBA" id="ARBA00022553"/>
    </source>
</evidence>
<dbReference type="Gene3D" id="3.30.70.100">
    <property type="match status" value="2"/>
</dbReference>
<feature type="transmembrane region" description="Helical" evidence="20">
    <location>
        <begin position="311"/>
        <end position="334"/>
    </location>
</feature>
<evidence type="ECO:0000256" key="19">
    <source>
        <dbReference type="ARBA" id="ARBA00049289"/>
    </source>
</evidence>
<dbReference type="InterPro" id="IPR023214">
    <property type="entry name" value="HAD_sf"/>
</dbReference>
<dbReference type="FunFam" id="3.30.70.100:FF:000005">
    <property type="entry name" value="Copper-exporting P-type ATPase A"/>
    <property type="match status" value="1"/>
</dbReference>
<keyword evidence="8 20" id="KW-0479">Metal-binding</keyword>
<keyword evidence="13" id="KW-1278">Translocase</keyword>
<keyword evidence="14 20" id="KW-1133">Transmembrane helix</keyword>
<comment type="subcellular location">
    <subcellularLocation>
        <location evidence="1">Cell membrane</location>
        <topology evidence="1">Multi-pass membrane protein</topology>
    </subcellularLocation>
</comment>
<evidence type="ECO:0000256" key="17">
    <source>
        <dbReference type="ARBA" id="ARBA00023136"/>
    </source>
</evidence>
<keyword evidence="4" id="KW-0813">Transport</keyword>